<feature type="transmembrane region" description="Helical" evidence="1">
    <location>
        <begin position="186"/>
        <end position="203"/>
    </location>
</feature>
<feature type="transmembrane region" description="Helical" evidence="1">
    <location>
        <begin position="131"/>
        <end position="150"/>
    </location>
</feature>
<dbReference type="Gene3D" id="3.40.1380.40">
    <property type="match status" value="1"/>
</dbReference>
<dbReference type="UniPathway" id="UPA00378"/>
<feature type="domain" description="Oligosaccharyl transferase STT3 N-terminal" evidence="2">
    <location>
        <begin position="106"/>
        <end position="245"/>
    </location>
</feature>
<feature type="transmembrane region" description="Helical" evidence="1">
    <location>
        <begin position="400"/>
        <end position="419"/>
    </location>
</feature>
<accession>A0A6H1WQC3</accession>
<dbReference type="AlphaFoldDB" id="A0A6H1WQC3"/>
<feature type="transmembrane region" description="Helical" evidence="1">
    <location>
        <begin position="223"/>
        <end position="245"/>
    </location>
</feature>
<evidence type="ECO:0000256" key="1">
    <source>
        <dbReference type="SAM" id="Phobius"/>
    </source>
</evidence>
<dbReference type="Proteomes" id="UP000501253">
    <property type="component" value="Chromosome"/>
</dbReference>
<evidence type="ECO:0000313" key="5">
    <source>
        <dbReference type="Proteomes" id="UP000501253"/>
    </source>
</evidence>
<dbReference type="Pfam" id="PF02516">
    <property type="entry name" value="STT3"/>
    <property type="match status" value="1"/>
</dbReference>
<feature type="domain" description="STT3/PglB/AglB core" evidence="3">
    <location>
        <begin position="454"/>
        <end position="501"/>
    </location>
</feature>
<gene>
    <name evidence="4" type="ORF">FVE67_00500</name>
</gene>
<protein>
    <submittedName>
        <fullName evidence="4">Uncharacterized protein</fullName>
    </submittedName>
</protein>
<proteinExistence type="predicted"/>
<keyword evidence="1" id="KW-0472">Membrane</keyword>
<dbReference type="EMBL" id="CP042909">
    <property type="protein sequence ID" value="QJA05358.1"/>
    <property type="molecule type" value="Genomic_DNA"/>
</dbReference>
<dbReference type="KEGG" id="tmai:FVE67_00500"/>
<keyword evidence="1" id="KW-1133">Transmembrane helix</keyword>
<dbReference type="Pfam" id="PF21436">
    <property type="entry name" value="STT3-PglB_core"/>
    <property type="match status" value="1"/>
</dbReference>
<dbReference type="InterPro" id="IPR048999">
    <property type="entry name" value="STT3-PglB_core"/>
</dbReference>
<organism evidence="4 5">
    <name type="scientific">Thermosulfurimonas marina</name>
    <dbReference type="NCBI Taxonomy" id="2047767"/>
    <lineage>
        <taxon>Bacteria</taxon>
        <taxon>Pseudomonadati</taxon>
        <taxon>Thermodesulfobacteriota</taxon>
        <taxon>Thermodesulfobacteria</taxon>
        <taxon>Thermodesulfobacteriales</taxon>
        <taxon>Thermodesulfobacteriaceae</taxon>
        <taxon>Thermosulfurimonas</taxon>
    </lineage>
</organism>
<name>A0A6H1WQC3_9BACT</name>
<feature type="transmembrane region" description="Helical" evidence="1">
    <location>
        <begin position="318"/>
        <end position="340"/>
    </location>
</feature>
<evidence type="ECO:0000259" key="2">
    <source>
        <dbReference type="Pfam" id="PF02516"/>
    </source>
</evidence>
<keyword evidence="5" id="KW-1185">Reference proteome</keyword>
<reference evidence="4 5" key="1">
    <citation type="submission" date="2019-08" db="EMBL/GenBank/DDBJ databases">
        <title>Complete genome sequence of Thermosulfurimonas marina SU872T, an anaerobic thermophilic chemolithoautotrophic bacterium isolated from a shallow marine hydrothermal vent.</title>
        <authorList>
            <person name="Allioux M."/>
            <person name="Jebbar M."/>
            <person name="Slobodkina G."/>
            <person name="Slobodkin A."/>
            <person name="Moalic Y."/>
            <person name="Frolova A."/>
            <person name="Shao Z."/>
            <person name="Alain K."/>
        </authorList>
    </citation>
    <scope>NUCLEOTIDE SEQUENCE [LARGE SCALE GENOMIC DNA]</scope>
    <source>
        <strain evidence="4 5">SU872</strain>
    </source>
</reference>
<keyword evidence="1" id="KW-0812">Transmembrane</keyword>
<dbReference type="GO" id="GO:0016020">
    <property type="term" value="C:membrane"/>
    <property type="evidence" value="ECO:0007669"/>
    <property type="project" value="InterPro"/>
</dbReference>
<evidence type="ECO:0000313" key="4">
    <source>
        <dbReference type="EMBL" id="QJA05358.1"/>
    </source>
</evidence>
<feature type="transmembrane region" description="Helical" evidence="1">
    <location>
        <begin position="257"/>
        <end position="274"/>
    </location>
</feature>
<feature type="transmembrane region" description="Helical" evidence="1">
    <location>
        <begin position="156"/>
        <end position="174"/>
    </location>
</feature>
<feature type="transmembrane region" description="Helical" evidence="1">
    <location>
        <begin position="347"/>
        <end position="364"/>
    </location>
</feature>
<sequence>MWPTNSAKGKVWALWALKGLLLLAILAVGLSLRLDDLKVWKARQNLYFVAPKRPIFASYDAFYFARLARDWQEGRYRSGRADLFRGAPDTYLEPQNKKEKKFQPRYPFPVPLMSWSAAKLSDWLKTPLENVALYYTPITAVLFVIPLFFYLESLGYTAAGLLGGLVGATAYIYLMRTSIARFDTDSLNLFFPVVLGMCLWFSFRSPRSLLWVALASFFGFLFYWWYQHPHLVLVPYLLFVFLLWYERRKFGRKEWTALALLFLPNAWFLWQAPWNLGHQLYTYLLQIVSPEAKGLFPGYPNVQQSISELQKILGLRQAALFTLPNRFLFSAGLVGALILLWRERKALLYLWPYFLIGLLVFHSGNRFGMYLAPFLGMGLGFWVDWLSRRASSYFEIPLSETLRTLLVLLAVLILGAGILSSQKASKNFVATPKALAPIARDMEKLSRILPQGAWIWTWWDYGYAFQYYARRATFIDGGGLQVTPKSYYVALSWTSPSPETAHRVTHFLASKGLMGIYRALHLDNQTAEGLTRRVLMGPLFPPPQHPVYWVFTPDLFPKYGWIGYFGSWNFEKHEGRFGFILEVGACRRESPEILACSRGVRINLAARKVFLGNHEMPLAGIVQKTPERIREFSLQAHGLILEEVHSRYGPIFFLTDLLTYQSNFNQMYVLRRYNPSYFELVLDDFPFMVVYRTK</sequence>
<feature type="transmembrane region" description="Helical" evidence="1">
    <location>
        <begin position="12"/>
        <end position="34"/>
    </location>
</feature>
<evidence type="ECO:0000259" key="3">
    <source>
        <dbReference type="Pfam" id="PF21436"/>
    </source>
</evidence>
<dbReference type="InterPro" id="IPR048307">
    <property type="entry name" value="STT3_N"/>
</dbReference>
<dbReference type="RefSeq" id="WP_168718724.1">
    <property type="nucleotide sequence ID" value="NZ_CP042909.1"/>
</dbReference>